<dbReference type="AlphaFoldDB" id="A0A4S8M9Z4"/>
<name>A0A4S8M9Z4_DENBC</name>
<evidence type="ECO:0000256" key="1">
    <source>
        <dbReference type="SAM" id="MobiDB-lite"/>
    </source>
</evidence>
<protein>
    <submittedName>
        <fullName evidence="2">Uncharacterized protein</fullName>
    </submittedName>
</protein>
<feature type="compositionally biased region" description="Basic and acidic residues" evidence="1">
    <location>
        <begin position="385"/>
        <end position="403"/>
    </location>
</feature>
<feature type="compositionally biased region" description="Low complexity" evidence="1">
    <location>
        <begin position="440"/>
        <end position="455"/>
    </location>
</feature>
<sequence length="704" mass="74948">MYSDGTPSSHSRFSSHHHSNDHSYNFISTQNPNAIIQRLALMEDTAHLRADDRPSSPPLPDESAGNDTSSRPSLLGRHTGLSNTSSRITPRNGSNQPASNGNSPLENMFTLFHRDVLKHVNDSVNLTAVQRSRGRSGSTGNLSGSNARSDKRKGTILEGSIQKRKSLYRTPSQPQFGSYDSRSLNTSRSTTGSVMDSGDSKGKMRAFGYNHETSSGSYDGFALEDKSLSGSSTTSVGNSKRVSESFPPYNPPKRPLQRQDTLPAFPDVFSDSGSGSTSTSSSSSFLNPSSNGDSNSSRDTADSMDVDDPCPTQCSSPEFTANFTNITTSFPSVLPSILPSGTSLSTHRQRSFGGHTKNISKDTLSHSHSAPTVFSTETAPTIPERPARLRDAKGSERAMKQSKENYSSTNESSLPSSKVHHPSLTEQETKQKRKEKERQQQVQQVSQHSSSSSSSIAKQQAVTTTDSPLSFGPNGPGIPTKSQVQPQPTGRKYLGMRRPSNLPGKGTSYGSLDYSRSSTSGMSANSGSGSIGGLGSSQQNGIKVSSGNVNVNSKAATTTGPLRDINGLPIRQKGFKTPFKSGAQVPVVSGTTPGVNGTKAKVEVGGGTGARAQTTRALSKPSSSLVDHERREPKGPPPPAAAISVSRASATKRPEQGSHCRLTEAENVGMDIDDDENSKDADSSFDISFGMDPEEMEGVLRQYD</sequence>
<dbReference type="Proteomes" id="UP000297245">
    <property type="component" value="Unassembled WGS sequence"/>
</dbReference>
<dbReference type="EMBL" id="ML179126">
    <property type="protein sequence ID" value="THU98991.1"/>
    <property type="molecule type" value="Genomic_DNA"/>
</dbReference>
<feature type="compositionally biased region" description="Polar residues" evidence="1">
    <location>
        <begin position="404"/>
        <end position="416"/>
    </location>
</feature>
<evidence type="ECO:0000313" key="2">
    <source>
        <dbReference type="EMBL" id="THU98991.1"/>
    </source>
</evidence>
<proteinExistence type="predicted"/>
<feature type="compositionally biased region" description="Polar residues" evidence="1">
    <location>
        <begin position="228"/>
        <end position="240"/>
    </location>
</feature>
<feature type="compositionally biased region" description="Polar residues" evidence="1">
    <location>
        <begin position="366"/>
        <end position="379"/>
    </location>
</feature>
<feature type="region of interest" description="Disordered" evidence="1">
    <location>
        <begin position="127"/>
        <end position="208"/>
    </location>
</feature>
<feature type="compositionally biased region" description="Polar residues" evidence="1">
    <location>
        <begin position="80"/>
        <end position="105"/>
    </location>
</feature>
<feature type="compositionally biased region" description="Low complexity" evidence="1">
    <location>
        <begin position="515"/>
        <end position="528"/>
    </location>
</feature>
<feature type="region of interest" description="Disordered" evidence="1">
    <location>
        <begin position="1"/>
        <end position="26"/>
    </location>
</feature>
<dbReference type="OrthoDB" id="10681073at2759"/>
<feature type="region of interest" description="Disordered" evidence="1">
    <location>
        <begin position="586"/>
        <end position="704"/>
    </location>
</feature>
<keyword evidence="3" id="KW-1185">Reference proteome</keyword>
<feature type="compositionally biased region" description="Basic and acidic residues" evidence="1">
    <location>
        <begin position="427"/>
        <end position="439"/>
    </location>
</feature>
<gene>
    <name evidence="2" type="ORF">K435DRAFT_795272</name>
</gene>
<evidence type="ECO:0000313" key="3">
    <source>
        <dbReference type="Proteomes" id="UP000297245"/>
    </source>
</evidence>
<reference evidence="2 3" key="1">
    <citation type="journal article" date="2019" name="Nat. Ecol. Evol.">
        <title>Megaphylogeny resolves global patterns of mushroom evolution.</title>
        <authorList>
            <person name="Varga T."/>
            <person name="Krizsan K."/>
            <person name="Foldi C."/>
            <person name="Dima B."/>
            <person name="Sanchez-Garcia M."/>
            <person name="Sanchez-Ramirez S."/>
            <person name="Szollosi G.J."/>
            <person name="Szarkandi J.G."/>
            <person name="Papp V."/>
            <person name="Albert L."/>
            <person name="Andreopoulos W."/>
            <person name="Angelini C."/>
            <person name="Antonin V."/>
            <person name="Barry K.W."/>
            <person name="Bougher N.L."/>
            <person name="Buchanan P."/>
            <person name="Buyck B."/>
            <person name="Bense V."/>
            <person name="Catcheside P."/>
            <person name="Chovatia M."/>
            <person name="Cooper J."/>
            <person name="Damon W."/>
            <person name="Desjardin D."/>
            <person name="Finy P."/>
            <person name="Geml J."/>
            <person name="Haridas S."/>
            <person name="Hughes K."/>
            <person name="Justo A."/>
            <person name="Karasinski D."/>
            <person name="Kautmanova I."/>
            <person name="Kiss B."/>
            <person name="Kocsube S."/>
            <person name="Kotiranta H."/>
            <person name="LaButti K.M."/>
            <person name="Lechner B.E."/>
            <person name="Liimatainen K."/>
            <person name="Lipzen A."/>
            <person name="Lukacs Z."/>
            <person name="Mihaltcheva S."/>
            <person name="Morgado L.N."/>
            <person name="Niskanen T."/>
            <person name="Noordeloos M.E."/>
            <person name="Ohm R.A."/>
            <person name="Ortiz-Santana B."/>
            <person name="Ovrebo C."/>
            <person name="Racz N."/>
            <person name="Riley R."/>
            <person name="Savchenko A."/>
            <person name="Shiryaev A."/>
            <person name="Soop K."/>
            <person name="Spirin V."/>
            <person name="Szebenyi C."/>
            <person name="Tomsovsky M."/>
            <person name="Tulloss R.E."/>
            <person name="Uehling J."/>
            <person name="Grigoriev I.V."/>
            <person name="Vagvolgyi C."/>
            <person name="Papp T."/>
            <person name="Martin F.M."/>
            <person name="Miettinen O."/>
            <person name="Hibbett D.S."/>
            <person name="Nagy L.G."/>
        </authorList>
    </citation>
    <scope>NUCLEOTIDE SEQUENCE [LARGE SCALE GENOMIC DNA]</scope>
    <source>
        <strain evidence="2 3">CBS 962.96</strain>
    </source>
</reference>
<feature type="compositionally biased region" description="Low complexity" evidence="1">
    <location>
        <begin position="269"/>
        <end position="294"/>
    </location>
</feature>
<accession>A0A4S8M9Z4</accession>
<feature type="region of interest" description="Disordered" evidence="1">
    <location>
        <begin position="49"/>
        <end position="106"/>
    </location>
</feature>
<feature type="compositionally biased region" description="Polar residues" evidence="1">
    <location>
        <begin position="169"/>
        <end position="194"/>
    </location>
</feature>
<feature type="compositionally biased region" description="Polar residues" evidence="1">
    <location>
        <begin position="127"/>
        <end position="147"/>
    </location>
</feature>
<organism evidence="2 3">
    <name type="scientific">Dendrothele bispora (strain CBS 962.96)</name>
    <dbReference type="NCBI Taxonomy" id="1314807"/>
    <lineage>
        <taxon>Eukaryota</taxon>
        <taxon>Fungi</taxon>
        <taxon>Dikarya</taxon>
        <taxon>Basidiomycota</taxon>
        <taxon>Agaricomycotina</taxon>
        <taxon>Agaricomycetes</taxon>
        <taxon>Agaricomycetidae</taxon>
        <taxon>Agaricales</taxon>
        <taxon>Agaricales incertae sedis</taxon>
        <taxon>Dendrothele</taxon>
    </lineage>
</organism>
<feature type="region of interest" description="Disordered" evidence="1">
    <location>
        <begin position="341"/>
        <end position="539"/>
    </location>
</feature>
<feature type="compositionally biased region" description="Polar residues" evidence="1">
    <location>
        <begin position="456"/>
        <end position="468"/>
    </location>
</feature>
<feature type="compositionally biased region" description="Basic and acidic residues" evidence="1">
    <location>
        <begin position="652"/>
        <end position="664"/>
    </location>
</feature>
<feature type="region of interest" description="Disordered" evidence="1">
    <location>
        <begin position="227"/>
        <end position="313"/>
    </location>
</feature>